<dbReference type="OrthoDB" id="7366688at2"/>
<accession>A0A845B7V1</accession>
<gene>
    <name evidence="2" type="ORF">E0493_10175</name>
</gene>
<reference evidence="2 3" key="1">
    <citation type="submission" date="2019-03" db="EMBL/GenBank/DDBJ databases">
        <title>Roseomonas sp. a novel Roseomonas species isolated from Sea whip Gorgonian.</title>
        <authorList>
            <person name="Li F."/>
            <person name="Pan X."/>
            <person name="Huang S."/>
            <person name="Li Z."/>
            <person name="Meng B."/>
        </authorList>
    </citation>
    <scope>NUCLEOTIDE SEQUENCE [LARGE SCALE GENOMIC DNA]</scope>
    <source>
        <strain evidence="2 3">M0104</strain>
    </source>
</reference>
<dbReference type="Proteomes" id="UP000460715">
    <property type="component" value="Unassembled WGS sequence"/>
</dbReference>
<proteinExistence type="predicted"/>
<feature type="region of interest" description="Disordered" evidence="1">
    <location>
        <begin position="15"/>
        <end position="56"/>
    </location>
</feature>
<comment type="caution">
    <text evidence="2">The sequence shown here is derived from an EMBL/GenBank/DDBJ whole genome shotgun (WGS) entry which is preliminary data.</text>
</comment>
<keyword evidence="3" id="KW-1185">Reference proteome</keyword>
<dbReference type="AlphaFoldDB" id="A0A845B7V1"/>
<evidence type="ECO:0000313" key="3">
    <source>
        <dbReference type="Proteomes" id="UP000460715"/>
    </source>
</evidence>
<organism evidence="2 3">
    <name type="scientific">Teichococcus coralli</name>
    <dbReference type="NCBI Taxonomy" id="2545983"/>
    <lineage>
        <taxon>Bacteria</taxon>
        <taxon>Pseudomonadati</taxon>
        <taxon>Pseudomonadota</taxon>
        <taxon>Alphaproteobacteria</taxon>
        <taxon>Acetobacterales</taxon>
        <taxon>Roseomonadaceae</taxon>
        <taxon>Roseomonas</taxon>
    </lineage>
</organism>
<name>A0A845B7V1_9PROT</name>
<dbReference type="RefSeq" id="WP_160936838.1">
    <property type="nucleotide sequence ID" value="NZ_SNVJ01000007.1"/>
</dbReference>
<protein>
    <submittedName>
        <fullName evidence="2">Uncharacterized protein</fullName>
    </submittedName>
</protein>
<evidence type="ECO:0000313" key="2">
    <source>
        <dbReference type="EMBL" id="MXP63713.1"/>
    </source>
</evidence>
<evidence type="ECO:0000256" key="1">
    <source>
        <dbReference type="SAM" id="MobiDB-lite"/>
    </source>
</evidence>
<dbReference type="EMBL" id="SNVJ01000007">
    <property type="protein sequence ID" value="MXP63713.1"/>
    <property type="molecule type" value="Genomic_DNA"/>
</dbReference>
<sequence length="76" mass="7761">MGGLFRAPKPVVVTATEPVASPPAGPTPDAAEQTARTENLERSRRGLAGTIATSARGVLEPLPQGLAGTRKTLLGE</sequence>